<dbReference type="GO" id="GO:0008237">
    <property type="term" value="F:metallopeptidase activity"/>
    <property type="evidence" value="ECO:0007669"/>
    <property type="project" value="UniProtKB-KW"/>
</dbReference>
<dbReference type="AlphaFoldDB" id="A0A8C4WZP8"/>
<evidence type="ECO:0000259" key="9">
    <source>
        <dbReference type="Pfam" id="PF05193"/>
    </source>
</evidence>
<dbReference type="InterPro" id="IPR011765">
    <property type="entry name" value="Pept_M16_N"/>
</dbReference>
<dbReference type="Pfam" id="PF00675">
    <property type="entry name" value="Peptidase_M16"/>
    <property type="match status" value="1"/>
</dbReference>
<evidence type="ECO:0008006" key="12">
    <source>
        <dbReference type="Google" id="ProtNLM"/>
    </source>
</evidence>
<proteinExistence type="inferred from homology"/>
<dbReference type="SUPFAM" id="SSF63411">
    <property type="entry name" value="LuxS/MPP-like metallohydrolase"/>
    <property type="match status" value="1"/>
</dbReference>
<organism evidence="10 11">
    <name type="scientific">Eptatretus burgeri</name>
    <name type="common">Inshore hagfish</name>
    <dbReference type="NCBI Taxonomy" id="7764"/>
    <lineage>
        <taxon>Eukaryota</taxon>
        <taxon>Metazoa</taxon>
        <taxon>Chordata</taxon>
        <taxon>Craniata</taxon>
        <taxon>Vertebrata</taxon>
        <taxon>Cyclostomata</taxon>
        <taxon>Myxini</taxon>
        <taxon>Myxiniformes</taxon>
        <taxon>Myxinidae</taxon>
        <taxon>Eptatretinae</taxon>
        <taxon>Eptatretus</taxon>
    </lineage>
</organism>
<dbReference type="GO" id="GO:0006508">
    <property type="term" value="P:proteolysis"/>
    <property type="evidence" value="ECO:0007669"/>
    <property type="project" value="UniProtKB-KW"/>
</dbReference>
<sequence>MPNRCVLQAQTEGQVDGKQDSARLNGVVQWHVREGGEGEERMIKPDRDPKLYRVISLTNGLTVCLVSDPRCSPLAEDEHLDDNFNDIDSADDDSEDDDVDEDYESDGEDCEDGESSDSETEEGNKRRHHPSQRQSAAALCVAVGSFSDPPEVQGLAHLLEHMVFMGNSRYPSENGFDAFLKRHGGTDNAFTDTHMTTFILGCPRRSFARALNRWAQFFVSPLLREDAVSRETEAVDSEFQEALLSDSTRWEALVSSLARQGHPMGNFSWGNRKSLQCHGLPKSLREFWENHYSANHMTLTVQSQDSLDHLEHLVTKIFSDIPQNNRPKPDFSHVGPAFEPSVLHRLYRGMTPFCYSEANVT</sequence>
<feature type="region of interest" description="Disordered" evidence="7">
    <location>
        <begin position="1"/>
        <end position="20"/>
    </location>
</feature>
<accession>A0A8C4WZP8</accession>
<evidence type="ECO:0000256" key="7">
    <source>
        <dbReference type="SAM" id="MobiDB-lite"/>
    </source>
</evidence>
<dbReference type="InterPro" id="IPR011249">
    <property type="entry name" value="Metalloenz_LuxS/M16"/>
</dbReference>
<evidence type="ECO:0000256" key="6">
    <source>
        <dbReference type="ARBA" id="ARBA00023049"/>
    </source>
</evidence>
<evidence type="ECO:0000313" key="10">
    <source>
        <dbReference type="Ensembl" id="ENSEBUP00000022074.1"/>
    </source>
</evidence>
<name>A0A8C4WZP8_EPTBU</name>
<keyword evidence="5" id="KW-0862">Zinc</keyword>
<comment type="similarity">
    <text evidence="1">Belongs to the peptidase M16 family.</text>
</comment>
<feature type="compositionally biased region" description="Acidic residues" evidence="7">
    <location>
        <begin position="78"/>
        <end position="121"/>
    </location>
</feature>
<keyword evidence="11" id="KW-1185">Reference proteome</keyword>
<evidence type="ECO:0000259" key="8">
    <source>
        <dbReference type="Pfam" id="PF00675"/>
    </source>
</evidence>
<feature type="region of interest" description="Disordered" evidence="7">
    <location>
        <begin position="76"/>
        <end position="133"/>
    </location>
</feature>
<dbReference type="Pfam" id="PF05193">
    <property type="entry name" value="Peptidase_M16_C"/>
    <property type="match status" value="1"/>
</dbReference>
<evidence type="ECO:0000256" key="2">
    <source>
        <dbReference type="ARBA" id="ARBA00022670"/>
    </source>
</evidence>
<dbReference type="InterPro" id="IPR007863">
    <property type="entry name" value="Peptidase_M16_C"/>
</dbReference>
<keyword evidence="6" id="KW-0482">Metalloprotease</keyword>
<feature type="domain" description="Peptidase M16 N-terminal" evidence="8">
    <location>
        <begin position="128"/>
        <end position="265"/>
    </location>
</feature>
<dbReference type="Proteomes" id="UP000694388">
    <property type="component" value="Unplaced"/>
</dbReference>
<dbReference type="PANTHER" id="PTHR43690">
    <property type="entry name" value="NARDILYSIN"/>
    <property type="match status" value="1"/>
</dbReference>
<evidence type="ECO:0000256" key="1">
    <source>
        <dbReference type="ARBA" id="ARBA00007261"/>
    </source>
</evidence>
<dbReference type="Gene3D" id="3.30.830.10">
    <property type="entry name" value="Metalloenzyme, LuxS/M16 peptidase-like"/>
    <property type="match status" value="1"/>
</dbReference>
<dbReference type="GO" id="GO:0046872">
    <property type="term" value="F:metal ion binding"/>
    <property type="evidence" value="ECO:0007669"/>
    <property type="project" value="UniProtKB-KW"/>
</dbReference>
<feature type="domain" description="Peptidase M16 C-terminal" evidence="9">
    <location>
        <begin position="282"/>
        <end position="331"/>
    </location>
</feature>
<evidence type="ECO:0000256" key="3">
    <source>
        <dbReference type="ARBA" id="ARBA00022723"/>
    </source>
</evidence>
<evidence type="ECO:0000313" key="11">
    <source>
        <dbReference type="Proteomes" id="UP000694388"/>
    </source>
</evidence>
<evidence type="ECO:0000256" key="4">
    <source>
        <dbReference type="ARBA" id="ARBA00022801"/>
    </source>
</evidence>
<dbReference type="GeneTree" id="ENSGT00940000155026"/>
<dbReference type="Ensembl" id="ENSEBUT00000022631.1">
    <property type="protein sequence ID" value="ENSEBUP00000022054.1"/>
    <property type="gene ID" value="ENSEBUG00000013604.1"/>
</dbReference>
<dbReference type="OMA" id="ENHYSAN"/>
<dbReference type="PANTHER" id="PTHR43690:SF18">
    <property type="entry name" value="INSULIN-DEGRADING ENZYME-RELATED"/>
    <property type="match status" value="1"/>
</dbReference>
<keyword evidence="3" id="KW-0479">Metal-binding</keyword>
<dbReference type="Ensembl" id="ENSEBUT00000022650.1">
    <property type="protein sequence ID" value="ENSEBUP00000022074.1"/>
    <property type="gene ID" value="ENSEBUG00000013604.1"/>
</dbReference>
<keyword evidence="4" id="KW-0378">Hydrolase</keyword>
<dbReference type="InterPro" id="IPR050626">
    <property type="entry name" value="Peptidase_M16"/>
</dbReference>
<evidence type="ECO:0000256" key="5">
    <source>
        <dbReference type="ARBA" id="ARBA00022833"/>
    </source>
</evidence>
<keyword evidence="2" id="KW-0645">Protease</keyword>
<reference evidence="10" key="1">
    <citation type="submission" date="2025-05" db="UniProtKB">
        <authorList>
            <consortium name="Ensembl"/>
        </authorList>
    </citation>
    <scope>IDENTIFICATION</scope>
</reference>
<protein>
    <recommendedName>
        <fullName evidence="12">Nardilysin</fullName>
    </recommendedName>
</protein>